<dbReference type="AlphaFoldDB" id="A0A0F4VJG2"/>
<evidence type="ECO:0000313" key="2">
    <source>
        <dbReference type="Proteomes" id="UP000033731"/>
    </source>
</evidence>
<dbReference type="Proteomes" id="UP000033731">
    <property type="component" value="Unassembled WGS sequence"/>
</dbReference>
<sequence>MIASMICGLLMSLLIILSFSIMQDKKPHFRIGPSMQKNLLSD</sequence>
<accession>A0A0F4VJG2</accession>
<dbReference type="EMBL" id="JMTK01000005">
    <property type="protein sequence ID" value="KJZ81380.1"/>
    <property type="molecule type" value="Genomic_DNA"/>
</dbReference>
<reference evidence="1 2" key="1">
    <citation type="journal article" date="2015" name="Phytopathology">
        <title>Genomes of Candidatus Liberibacter solanacearum haplotype A from New Zealand and the USA suggest significant genome plasticity in the species.</title>
        <authorList>
            <person name="Thompson S.M."/>
            <person name="Johnson C.P."/>
            <person name="Lu A.Y."/>
            <person name="Frampton R.A."/>
            <person name="Sullivan K.L."/>
            <person name="Fiers M.W."/>
            <person name="Crowhurst R.N."/>
            <person name="Pitman A.R."/>
            <person name="Scott I."/>
            <person name="Gudmestad N.C."/>
            <person name="Smith G.R."/>
        </authorList>
    </citation>
    <scope>NUCLEOTIDE SEQUENCE [LARGE SCALE GENOMIC DNA]</scope>
    <source>
        <strain evidence="1 2">LsoNZ1</strain>
    </source>
</reference>
<gene>
    <name evidence="1" type="ORF">DJ66_1276</name>
</gene>
<comment type="caution">
    <text evidence="1">The sequence shown here is derived from an EMBL/GenBank/DDBJ whole genome shotgun (WGS) entry which is preliminary data.</text>
</comment>
<organism evidence="1 2">
    <name type="scientific">Candidatus Liberibacter solanacearum</name>
    <dbReference type="NCBI Taxonomy" id="556287"/>
    <lineage>
        <taxon>Bacteria</taxon>
        <taxon>Pseudomonadati</taxon>
        <taxon>Pseudomonadota</taxon>
        <taxon>Alphaproteobacteria</taxon>
        <taxon>Hyphomicrobiales</taxon>
        <taxon>Rhizobiaceae</taxon>
        <taxon>Liberibacter</taxon>
    </lineage>
</organism>
<protein>
    <submittedName>
        <fullName evidence="1">Uncharacterized protein</fullName>
    </submittedName>
</protein>
<dbReference type="PATRIC" id="fig|556287.9.peg.1291"/>
<keyword evidence="2" id="KW-1185">Reference proteome</keyword>
<name>A0A0F4VJG2_9HYPH</name>
<proteinExistence type="predicted"/>
<evidence type="ECO:0000313" key="1">
    <source>
        <dbReference type="EMBL" id="KJZ81380.1"/>
    </source>
</evidence>